<dbReference type="EMBL" id="RBIQ01000012">
    <property type="protein sequence ID" value="RKR07125.1"/>
    <property type="molecule type" value="Genomic_DNA"/>
</dbReference>
<reference evidence="2 3" key="1">
    <citation type="submission" date="2018-10" db="EMBL/GenBank/DDBJ databases">
        <title>Genomic Encyclopedia of Archaeal and Bacterial Type Strains, Phase II (KMG-II): from individual species to whole genera.</title>
        <authorList>
            <person name="Goeker M."/>
        </authorList>
    </citation>
    <scope>NUCLEOTIDE SEQUENCE [LARGE SCALE GENOMIC DNA]</scope>
    <source>
        <strain evidence="2 3">DSM 25230</strain>
    </source>
</reference>
<dbReference type="InterPro" id="IPR046125">
    <property type="entry name" value="DUF6122"/>
</dbReference>
<sequence length="105" mass="12234">MFRFVIHYGIHFLVPIIIGLLFYKKNKTFAIVVLLSGIVIDVDHLFATPLFDSMRCSINFHPLHTYWAITIYIVIFLYKKTRIFGLALLIHILADIADCYMITLN</sequence>
<feature type="transmembrane region" description="Helical" evidence="1">
    <location>
        <begin position="30"/>
        <end position="51"/>
    </location>
</feature>
<proteinExistence type="predicted"/>
<keyword evidence="3" id="KW-1185">Reference proteome</keyword>
<keyword evidence="1" id="KW-0472">Membrane</keyword>
<gene>
    <name evidence="2" type="ORF">CLV91_3110</name>
</gene>
<feature type="transmembrane region" description="Helical" evidence="1">
    <location>
        <begin position="63"/>
        <end position="78"/>
    </location>
</feature>
<dbReference type="RefSeq" id="WP_121069105.1">
    <property type="nucleotide sequence ID" value="NZ_RBIQ01000012.1"/>
</dbReference>
<dbReference type="Pfam" id="PF19617">
    <property type="entry name" value="DUF6122"/>
    <property type="match status" value="1"/>
</dbReference>
<dbReference type="AlphaFoldDB" id="A0A495DSL7"/>
<keyword evidence="1" id="KW-1133">Transmembrane helix</keyword>
<evidence type="ECO:0008006" key="4">
    <source>
        <dbReference type="Google" id="ProtNLM"/>
    </source>
</evidence>
<feature type="transmembrane region" description="Helical" evidence="1">
    <location>
        <begin position="83"/>
        <end position="103"/>
    </location>
</feature>
<accession>A0A495DSL7</accession>
<evidence type="ECO:0000313" key="2">
    <source>
        <dbReference type="EMBL" id="RKR07125.1"/>
    </source>
</evidence>
<dbReference type="OrthoDB" id="289051at2"/>
<evidence type="ECO:0000313" key="3">
    <source>
        <dbReference type="Proteomes" id="UP000269412"/>
    </source>
</evidence>
<evidence type="ECO:0000256" key="1">
    <source>
        <dbReference type="SAM" id="Phobius"/>
    </source>
</evidence>
<comment type="caution">
    <text evidence="2">The sequence shown here is derived from an EMBL/GenBank/DDBJ whole genome shotgun (WGS) entry which is preliminary data.</text>
</comment>
<organism evidence="2 3">
    <name type="scientific">Maribacter vaceletii</name>
    <dbReference type="NCBI Taxonomy" id="1206816"/>
    <lineage>
        <taxon>Bacteria</taxon>
        <taxon>Pseudomonadati</taxon>
        <taxon>Bacteroidota</taxon>
        <taxon>Flavobacteriia</taxon>
        <taxon>Flavobacteriales</taxon>
        <taxon>Flavobacteriaceae</taxon>
        <taxon>Maribacter</taxon>
    </lineage>
</organism>
<name>A0A495DSL7_9FLAO</name>
<protein>
    <recommendedName>
        <fullName evidence="4">LexA-binding, inner membrane-associated hydrolase</fullName>
    </recommendedName>
</protein>
<feature type="transmembrane region" description="Helical" evidence="1">
    <location>
        <begin position="6"/>
        <end position="23"/>
    </location>
</feature>
<keyword evidence="1" id="KW-0812">Transmembrane</keyword>
<dbReference type="Proteomes" id="UP000269412">
    <property type="component" value="Unassembled WGS sequence"/>
</dbReference>